<dbReference type="NCBIfam" id="TIGR00678">
    <property type="entry name" value="holB"/>
    <property type="match status" value="1"/>
</dbReference>
<comment type="similarity">
    <text evidence="1">Belongs to the thymidylate kinase family.</text>
</comment>
<dbReference type="GO" id="GO:0008408">
    <property type="term" value="F:3'-5' exonuclease activity"/>
    <property type="evidence" value="ECO:0007669"/>
    <property type="project" value="InterPro"/>
</dbReference>
<dbReference type="GO" id="GO:0004798">
    <property type="term" value="F:dTMP kinase activity"/>
    <property type="evidence" value="ECO:0007669"/>
    <property type="project" value="UniProtKB-EC"/>
</dbReference>
<evidence type="ECO:0000256" key="14">
    <source>
        <dbReference type="ARBA" id="ARBA00022833"/>
    </source>
</evidence>
<keyword evidence="14" id="KW-0862">Zinc</keyword>
<dbReference type="Pfam" id="PF21175">
    <property type="entry name" value="RecR_C"/>
    <property type="match status" value="1"/>
</dbReference>
<dbReference type="STRING" id="36087.A0A077ZJU2"/>
<dbReference type="GO" id="GO:0006310">
    <property type="term" value="P:DNA recombination"/>
    <property type="evidence" value="ECO:0007669"/>
    <property type="project" value="UniProtKB-KW"/>
</dbReference>
<feature type="coiled-coil region" evidence="19">
    <location>
        <begin position="1140"/>
        <end position="1174"/>
    </location>
</feature>
<dbReference type="AlphaFoldDB" id="A0A077ZJU2"/>
<evidence type="ECO:0000256" key="17">
    <source>
        <dbReference type="ARBA" id="ARBA00023204"/>
    </source>
</evidence>
<dbReference type="EC" id="2.7.4.9" evidence="2"/>
<sequence length="1470" mass="167282">MMRGMGNMQGMMKQMQKMQKEMVKAQDELNVKEFTGSSTNDLVTVTFTGDKNMKAMTINPELIDPEDPDMLQDMIVLAVNDAITKITKETDQTMGKYTKGLPGIADVEQVPTWSSKAERVREAFLEERKDRMQYPEPIAKLIESYMKLPGIGQKTATRLAFFTIDMKDESVNEFARSLISVKRDLRFCSVCGNITEEDPCEICSDTTRDRGTILVVEEPKDVMSMEKVREYHGLYHVLHGVLSPMEGTGPEDINIAPLIKRLHDDEVKEVIIATNATTEGEATAMYLSRLIKPAGIKVTRLAYGLSVGSDIEYADEITLLKAREKIKIILGDKNVNGLFITIEGPDGAGKTSVLNELYPRLQLTAKRSIVKTREPGGIPIAEKIRHVILDPSNDRMDDRTEALLYAAARRQHLIEKVWPALDEDKIVLCDRFVDSSLAYQGAGRGIGIEEVAKINEFAIEGTTPDITLYLDVDSDTGLQRIMKNRTNQIDRLDSEGLQFHQRVRHAYLKLAEENPDRIIKIDARKRLDEVTFRWMDKSLILLKLKSAVRQYLSCQSKASTSIKMEEAKKLQTIQPIVFRQLQNSFEHGRLAHAYLFEGDQGTGKAELALWFAKHQFCLNLQEEMPCETCNNCLRITSKDHPDVVEIEPDGQSIKVDQIRALQSELTKSGFESAKKVVIIHQAEKMNMNSANSLLKFLEEPPANFMIILETQSLGKILPTIRSRCQIIHFQALSTERLQSRLEAEQIPEKTAKLLANLTNSYTKAVEISKDEWFNEARDVVIQWFNYLEKNDPQAFIYVQKKMVRTFKDKAQQQLAFEMLAYFVKEKRDQVMRQNQIGVEKYNYLLEDVLSASQKLEANRVGRTMVEVVGVRFRDAGHIYYYAPGKNEYFYNDKVLVESQQAHQIATVAIPKIEIEKKDLSDDLKTILHKASDKELKKVAQNEADAEAAFKTAKEKIRAHELEMKLIRVEYTFDRSKMIFYFTADGRIDFRELVKDLAGVFRTRIELRQIGVRDEAKILGGIGPCGRPLCCSTFLGDFIPVSIKMAKDQGLSLNPTKISGLCGRLMCCLKYENGEYEAAKKEMPDYGKEINTPEGRGKVIGLNLLSKVVKVRLFGRDATIDFDYQELVEAELDMQKNLEDLVSMKETLLELVEKNAKLEMENERLRERIREIDEKKSPVLDERQELSESRLNLEKIYEDGFHVLPTPIGNLEDMTFRAVKTLQTVDLIASEDTRNTQKLLNHFDVKVPQKSLHEHNYNERIPELLDFLKKGRSIAQVSDAGMPSISDPGHELVVACIEEDIPVVALPGATAGMTALIASGLLPQPFYFYGFLQRKKSAQKKELEELKNQTATLIFYESPHRVKETLKNISEILGNRDVVISRELTKLYEEYLRGTVTELMDYLSEHSLKGECCLLVSGTTEVLEEEVFQGTLKEQVEALVEEGQLTKEAIKSVAKRHGLKKQDVYREYHEL</sequence>
<evidence type="ECO:0000259" key="20">
    <source>
        <dbReference type="PROSITE" id="PS50880"/>
    </source>
</evidence>
<keyword evidence="16" id="KW-0233">DNA recombination</keyword>
<dbReference type="InterPro" id="IPR018095">
    <property type="entry name" value="Thymidylate_kin_CS"/>
</dbReference>
<dbReference type="Pfam" id="PF02132">
    <property type="entry name" value="RecR_ZnF"/>
    <property type="match status" value="1"/>
</dbReference>
<dbReference type="Pfam" id="PF04468">
    <property type="entry name" value="PSP1"/>
    <property type="match status" value="1"/>
</dbReference>
<dbReference type="GO" id="GO:0006233">
    <property type="term" value="P:dTDP biosynthetic process"/>
    <property type="evidence" value="ECO:0007669"/>
    <property type="project" value="InterPro"/>
</dbReference>
<dbReference type="FunFam" id="3.40.1010.10:FF:000007">
    <property type="entry name" value="Ribosomal RNA small subunit methyltransferase I"/>
    <property type="match status" value="1"/>
</dbReference>
<reference evidence="22" key="2">
    <citation type="submission" date="2014-03" db="EMBL/GenBank/DDBJ databases">
        <title>The whipworm genome and dual-species transcriptomics of an intimate host-pathogen interaction.</title>
        <authorList>
            <person name="Foth B.J."/>
            <person name="Tsai I.J."/>
            <person name="Reid A.J."/>
            <person name="Bancroft A.J."/>
            <person name="Nichol S."/>
            <person name="Tracey A."/>
            <person name="Holroyd N."/>
            <person name="Cotton J.A."/>
            <person name="Stanley E.J."/>
            <person name="Zarowiecki M."/>
            <person name="Liu J.Z."/>
            <person name="Huckvale T."/>
            <person name="Cooper P.J."/>
            <person name="Grencis R.K."/>
            <person name="Berriman M."/>
        </authorList>
    </citation>
    <scope>NUCLEOTIDE SEQUENCE [LARGE SCALE GENOMIC DNA]</scope>
</reference>
<dbReference type="NCBIfam" id="TIGR00615">
    <property type="entry name" value="recR"/>
    <property type="match status" value="1"/>
</dbReference>
<evidence type="ECO:0000313" key="23">
    <source>
        <dbReference type="Proteomes" id="UP000030665"/>
    </source>
</evidence>
<dbReference type="InterPro" id="IPR000093">
    <property type="entry name" value="DNA_Rcmb_RecR"/>
</dbReference>
<keyword evidence="7" id="KW-0949">S-adenosyl-L-methionine</keyword>
<evidence type="ECO:0000256" key="12">
    <source>
        <dbReference type="ARBA" id="ARBA00022771"/>
    </source>
</evidence>
<keyword evidence="6" id="KW-0808">Transferase</keyword>
<dbReference type="HAMAP" id="MF_00274">
    <property type="entry name" value="DNA_YbaB_EbfC"/>
    <property type="match status" value="1"/>
</dbReference>
<keyword evidence="12" id="KW-0863">Zinc-finger</keyword>
<dbReference type="SUPFAM" id="SSF52540">
    <property type="entry name" value="P-loop containing nucleoside triphosphate hydrolases"/>
    <property type="match status" value="2"/>
</dbReference>
<keyword evidence="19" id="KW-0175">Coiled coil</keyword>
<dbReference type="InterPro" id="IPR023627">
    <property type="entry name" value="Rcmb_RecR"/>
</dbReference>
<proteinExistence type="inferred from homology"/>
<dbReference type="CDD" id="cd01025">
    <property type="entry name" value="TOPRIM_recR"/>
    <property type="match status" value="1"/>
</dbReference>
<evidence type="ECO:0000256" key="16">
    <source>
        <dbReference type="ARBA" id="ARBA00023172"/>
    </source>
</evidence>
<dbReference type="InterPro" id="IPR004401">
    <property type="entry name" value="YbaB/EbfC"/>
</dbReference>
<dbReference type="Gene3D" id="3.30.1310.10">
    <property type="entry name" value="Nucleoid-associated protein YbaB-like domain"/>
    <property type="match status" value="1"/>
</dbReference>
<name>A0A077ZJU2_TRITR</name>
<dbReference type="InterPro" id="IPR008189">
    <property type="entry name" value="rRNA_ssu_MeTfrase_I"/>
</dbReference>
<dbReference type="GO" id="GO:0006364">
    <property type="term" value="P:rRNA processing"/>
    <property type="evidence" value="ECO:0007669"/>
    <property type="project" value="UniProtKB-KW"/>
</dbReference>
<dbReference type="EMBL" id="HG806438">
    <property type="protein sequence ID" value="CDW58870.1"/>
    <property type="molecule type" value="Genomic_DNA"/>
</dbReference>
<dbReference type="SUPFAM" id="SSF111304">
    <property type="entry name" value="Recombination protein RecR"/>
    <property type="match status" value="1"/>
</dbReference>
<dbReference type="InterPro" id="IPR034137">
    <property type="entry name" value="TOPRIM_RecR"/>
</dbReference>
<dbReference type="Gene3D" id="3.40.50.300">
    <property type="entry name" value="P-loop containing nucleotide triphosphate hydrolases"/>
    <property type="match status" value="2"/>
</dbReference>
<feature type="coiled-coil region" evidence="19">
    <location>
        <begin position="8"/>
        <end position="35"/>
    </location>
</feature>
<accession>A0A077ZJU2</accession>
<dbReference type="PANTHER" id="PTHR46111:SF1">
    <property type="entry name" value="RIBOSOMAL RNA SMALL SUBUNIT METHYLTRANSFERASE I"/>
    <property type="match status" value="1"/>
</dbReference>
<dbReference type="Pfam" id="PF13662">
    <property type="entry name" value="Toprim_4"/>
    <property type="match status" value="1"/>
</dbReference>
<dbReference type="CDD" id="cd01672">
    <property type="entry name" value="TMPK"/>
    <property type="match status" value="1"/>
</dbReference>
<keyword evidence="5 22" id="KW-0489">Methyltransferase</keyword>
<dbReference type="PROSITE" id="PS01331">
    <property type="entry name" value="THYMIDYLATE_KINASE"/>
    <property type="match status" value="1"/>
</dbReference>
<dbReference type="InterPro" id="IPR014777">
    <property type="entry name" value="4pyrrole_Mease_sub1"/>
</dbReference>
<evidence type="ECO:0000256" key="9">
    <source>
        <dbReference type="ARBA" id="ARBA00022727"/>
    </source>
</evidence>
<keyword evidence="11" id="KW-0227">DNA damage</keyword>
<dbReference type="CDD" id="cd11648">
    <property type="entry name" value="RsmI"/>
    <property type="match status" value="1"/>
</dbReference>
<dbReference type="Pfam" id="PF13177">
    <property type="entry name" value="DNA_pol3_delta2"/>
    <property type="match status" value="1"/>
</dbReference>
<keyword evidence="3" id="KW-0963">Cytoplasm</keyword>
<dbReference type="Pfam" id="PF02223">
    <property type="entry name" value="Thymidylate_kin"/>
    <property type="match status" value="1"/>
</dbReference>
<evidence type="ECO:0000256" key="19">
    <source>
        <dbReference type="SAM" id="Coils"/>
    </source>
</evidence>
<dbReference type="Gene3D" id="3.40.1360.10">
    <property type="match status" value="1"/>
</dbReference>
<evidence type="ECO:0000256" key="5">
    <source>
        <dbReference type="ARBA" id="ARBA00022603"/>
    </source>
</evidence>
<dbReference type="InterPro" id="IPR039430">
    <property type="entry name" value="Thymidylate_kin-like_dom"/>
</dbReference>
<dbReference type="GO" id="GO:0008168">
    <property type="term" value="F:methyltransferase activity"/>
    <property type="evidence" value="ECO:0007669"/>
    <property type="project" value="UniProtKB-KW"/>
</dbReference>
<protein>
    <recommendedName>
        <fullName evidence="2">dTMP kinase</fullName>
        <ecNumber evidence="2">2.7.4.9</ecNumber>
    </recommendedName>
</protein>
<evidence type="ECO:0000313" key="22">
    <source>
        <dbReference type="EMBL" id="CDW58870.1"/>
    </source>
</evidence>
<dbReference type="InterPro" id="IPR004622">
    <property type="entry name" value="DNA_pol_HolB"/>
</dbReference>
<evidence type="ECO:0000256" key="4">
    <source>
        <dbReference type="ARBA" id="ARBA00022552"/>
    </source>
</evidence>
<evidence type="ECO:0000256" key="10">
    <source>
        <dbReference type="ARBA" id="ARBA00022741"/>
    </source>
</evidence>
<keyword evidence="9" id="KW-0545">Nucleotide biosynthesis</keyword>
<keyword evidence="4" id="KW-0698">rRNA processing</keyword>
<dbReference type="InterPro" id="IPR027417">
    <property type="entry name" value="P-loop_NTPase"/>
</dbReference>
<dbReference type="InterPro" id="IPR018094">
    <property type="entry name" value="Thymidylate_kinase"/>
</dbReference>
<dbReference type="SUPFAM" id="SSF53790">
    <property type="entry name" value="Tetrapyrrole methylase"/>
    <property type="match status" value="1"/>
</dbReference>
<evidence type="ECO:0000256" key="2">
    <source>
        <dbReference type="ARBA" id="ARBA00012980"/>
    </source>
</evidence>
<keyword evidence="17" id="KW-0234">DNA repair</keyword>
<dbReference type="FunFam" id="3.30.950.10:FF:000002">
    <property type="entry name" value="Ribosomal RNA small subunit methyltransferase I"/>
    <property type="match status" value="1"/>
</dbReference>
<dbReference type="GO" id="GO:0008270">
    <property type="term" value="F:zinc ion binding"/>
    <property type="evidence" value="ECO:0007669"/>
    <property type="project" value="UniProtKB-KW"/>
</dbReference>
<keyword evidence="13" id="KW-0418">Kinase</keyword>
<dbReference type="Pfam" id="PF00590">
    <property type="entry name" value="TP_methylase"/>
    <property type="match status" value="1"/>
</dbReference>
<evidence type="ECO:0000256" key="13">
    <source>
        <dbReference type="ARBA" id="ARBA00022777"/>
    </source>
</evidence>
<dbReference type="Gene3D" id="1.10.8.420">
    <property type="entry name" value="RecR Domain 1"/>
    <property type="match status" value="1"/>
</dbReference>
<dbReference type="NCBIfam" id="TIGR00103">
    <property type="entry name" value="DNA_YbaB_EbfC"/>
    <property type="match status" value="1"/>
</dbReference>
<dbReference type="NCBIfam" id="TIGR00041">
    <property type="entry name" value="DTMP_kinase"/>
    <property type="match status" value="1"/>
</dbReference>
<evidence type="ECO:0000256" key="3">
    <source>
        <dbReference type="ARBA" id="ARBA00022490"/>
    </source>
</evidence>
<dbReference type="SUPFAM" id="SSF82607">
    <property type="entry name" value="YbaB-like"/>
    <property type="match status" value="1"/>
</dbReference>
<evidence type="ECO:0000256" key="6">
    <source>
        <dbReference type="ARBA" id="ARBA00022679"/>
    </source>
</evidence>
<dbReference type="HAMAP" id="MF_01877">
    <property type="entry name" value="16SrRNA_methyltr_I"/>
    <property type="match status" value="1"/>
</dbReference>
<dbReference type="InterPro" id="IPR015967">
    <property type="entry name" value="Rcmb_RecR_Znf"/>
</dbReference>
<dbReference type="NCBIfam" id="NF041131">
    <property type="entry name" value="RicT_YaaT_fam"/>
    <property type="match status" value="1"/>
</dbReference>
<gene>
    <name evidence="22" type="ORF">TTRE_0000719601</name>
</gene>
<dbReference type="PROSITE" id="PS50880">
    <property type="entry name" value="TOPRIM"/>
    <property type="match status" value="1"/>
</dbReference>
<dbReference type="FunFam" id="3.40.50.300:FF:000225">
    <property type="entry name" value="Thymidylate kinase"/>
    <property type="match status" value="1"/>
</dbReference>
<comment type="catalytic activity">
    <reaction evidence="18">
        <text>dTMP + ATP = dTDP + ADP</text>
        <dbReference type="Rhea" id="RHEA:13517"/>
        <dbReference type="ChEBI" id="CHEBI:30616"/>
        <dbReference type="ChEBI" id="CHEBI:58369"/>
        <dbReference type="ChEBI" id="CHEBI:63528"/>
        <dbReference type="ChEBI" id="CHEBI:456216"/>
        <dbReference type="EC" id="2.7.4.9"/>
    </reaction>
</comment>
<dbReference type="FunFam" id="3.40.50.300:FF:001255">
    <property type="entry name" value="DNA polymerase III subunit delta"/>
    <property type="match status" value="1"/>
</dbReference>
<dbReference type="Gene3D" id="3.30.950.10">
    <property type="entry name" value="Methyltransferase, Cobalt-precorrin-4 Transmethylase, Domain 2"/>
    <property type="match status" value="1"/>
</dbReference>
<dbReference type="Proteomes" id="UP000030665">
    <property type="component" value="Unassembled WGS sequence"/>
</dbReference>
<keyword evidence="8" id="KW-0479">Metal-binding</keyword>
<evidence type="ECO:0000256" key="18">
    <source>
        <dbReference type="ARBA" id="ARBA00048743"/>
    </source>
</evidence>
<evidence type="ECO:0000256" key="1">
    <source>
        <dbReference type="ARBA" id="ARBA00009776"/>
    </source>
</evidence>
<dbReference type="GO" id="GO:0006281">
    <property type="term" value="P:DNA repair"/>
    <property type="evidence" value="ECO:0007669"/>
    <property type="project" value="UniProtKB-KW"/>
</dbReference>
<dbReference type="HAMAP" id="MF_00017">
    <property type="entry name" value="RecR"/>
    <property type="match status" value="1"/>
</dbReference>
<dbReference type="OrthoDB" id="6773162at2759"/>
<dbReference type="HAMAP" id="MF_00165">
    <property type="entry name" value="Thymidylate_kinase"/>
    <property type="match status" value="1"/>
</dbReference>
<evidence type="ECO:0000256" key="7">
    <source>
        <dbReference type="ARBA" id="ARBA00022691"/>
    </source>
</evidence>
<dbReference type="Gene3D" id="6.10.250.240">
    <property type="match status" value="1"/>
</dbReference>
<evidence type="ECO:0000256" key="11">
    <source>
        <dbReference type="ARBA" id="ARBA00022763"/>
    </source>
</evidence>
<feature type="coiled-coil region" evidence="19">
    <location>
        <begin position="935"/>
        <end position="962"/>
    </location>
</feature>
<dbReference type="InterPro" id="IPR036894">
    <property type="entry name" value="YbaB-like_sf"/>
</dbReference>
<dbReference type="PROSITE" id="PS01296">
    <property type="entry name" value="RSMI"/>
    <property type="match status" value="1"/>
</dbReference>
<dbReference type="NCBIfam" id="NF005972">
    <property type="entry name" value="PRK08058.1"/>
    <property type="match status" value="1"/>
</dbReference>
<dbReference type="InterPro" id="IPR035996">
    <property type="entry name" value="4pyrrol_Methylase_sf"/>
</dbReference>
<evidence type="ECO:0000259" key="21">
    <source>
        <dbReference type="PROSITE" id="PS51411"/>
    </source>
</evidence>
<dbReference type="PROSITE" id="PS51411">
    <property type="entry name" value="PSP1_C"/>
    <property type="match status" value="1"/>
</dbReference>
<evidence type="ECO:0000256" key="15">
    <source>
        <dbReference type="ARBA" id="ARBA00022840"/>
    </source>
</evidence>
<organism evidence="22 23">
    <name type="scientific">Trichuris trichiura</name>
    <name type="common">Whipworm</name>
    <name type="synonym">Trichocephalus trichiurus</name>
    <dbReference type="NCBI Taxonomy" id="36087"/>
    <lineage>
        <taxon>Eukaryota</taxon>
        <taxon>Metazoa</taxon>
        <taxon>Ecdysozoa</taxon>
        <taxon>Nematoda</taxon>
        <taxon>Enoplea</taxon>
        <taxon>Dorylaimia</taxon>
        <taxon>Trichinellida</taxon>
        <taxon>Trichuridae</taxon>
        <taxon>Trichuris</taxon>
    </lineage>
</organism>
<dbReference type="SMART" id="SM00493">
    <property type="entry name" value="TOPRIM"/>
    <property type="match status" value="1"/>
</dbReference>
<dbReference type="GO" id="GO:0003887">
    <property type="term" value="F:DNA-directed DNA polymerase activity"/>
    <property type="evidence" value="ECO:0007669"/>
    <property type="project" value="InterPro"/>
</dbReference>
<dbReference type="GO" id="GO:0032259">
    <property type="term" value="P:methylation"/>
    <property type="evidence" value="ECO:0007669"/>
    <property type="project" value="UniProtKB-KW"/>
</dbReference>
<dbReference type="InterPro" id="IPR014776">
    <property type="entry name" value="4pyrrole_Mease_sub2"/>
</dbReference>
<dbReference type="GO" id="GO:0003677">
    <property type="term" value="F:DNA binding"/>
    <property type="evidence" value="ECO:0007669"/>
    <property type="project" value="InterPro"/>
</dbReference>
<dbReference type="Pfam" id="PF21176">
    <property type="entry name" value="RecR_HhH"/>
    <property type="match status" value="1"/>
</dbReference>
<feature type="domain" description="Toprim" evidence="20">
    <location>
        <begin position="211"/>
        <end position="306"/>
    </location>
</feature>
<dbReference type="Pfam" id="PF02575">
    <property type="entry name" value="YbaB_DNA_bd"/>
    <property type="match status" value="1"/>
</dbReference>
<keyword evidence="10" id="KW-0547">Nucleotide-binding</keyword>
<dbReference type="InterPro" id="IPR000878">
    <property type="entry name" value="4pyrrol_Mease"/>
</dbReference>
<dbReference type="Gene3D" id="3.30.60.80">
    <property type="match status" value="1"/>
</dbReference>
<dbReference type="NCBIfam" id="TIGR00096">
    <property type="entry name" value="16S rRNA (cytidine(1402)-2'-O)-methyltransferase"/>
    <property type="match status" value="1"/>
</dbReference>
<dbReference type="GO" id="GO:0005524">
    <property type="term" value="F:ATP binding"/>
    <property type="evidence" value="ECO:0007669"/>
    <property type="project" value="UniProtKB-KW"/>
</dbReference>
<feature type="domain" description="PSP1 C-terminal" evidence="21">
    <location>
        <begin position="924"/>
        <end position="1009"/>
    </location>
</feature>
<keyword evidence="15" id="KW-0067">ATP-binding</keyword>
<dbReference type="PANTHER" id="PTHR46111">
    <property type="entry name" value="RIBOSOMAL RNA SMALL SUBUNIT METHYLTRANSFERASE I"/>
    <property type="match status" value="1"/>
</dbReference>
<dbReference type="GO" id="GO:0006260">
    <property type="term" value="P:DNA replication"/>
    <property type="evidence" value="ECO:0007669"/>
    <property type="project" value="UniProtKB-KW"/>
</dbReference>
<dbReference type="InterPro" id="IPR007557">
    <property type="entry name" value="PSP1_C"/>
</dbReference>
<dbReference type="InterPro" id="IPR006171">
    <property type="entry name" value="TOPRIM_dom"/>
</dbReference>
<dbReference type="PROSITE" id="PS01300">
    <property type="entry name" value="RECR"/>
    <property type="match status" value="1"/>
</dbReference>
<dbReference type="InterPro" id="IPR018063">
    <property type="entry name" value="SAM_MeTrfase_RsmI_CS"/>
</dbReference>
<evidence type="ECO:0000256" key="8">
    <source>
        <dbReference type="ARBA" id="ARBA00022723"/>
    </source>
</evidence>
<reference evidence="22" key="1">
    <citation type="submission" date="2014-01" db="EMBL/GenBank/DDBJ databases">
        <authorList>
            <person name="Aslett M."/>
        </authorList>
    </citation>
    <scope>NUCLEOTIDE SEQUENCE</scope>
</reference>
<dbReference type="Gene3D" id="3.40.1010.10">
    <property type="entry name" value="Cobalt-precorrin-4 Transmethylase, Domain 1"/>
    <property type="match status" value="1"/>
</dbReference>
<keyword evidence="23" id="KW-1185">Reference proteome</keyword>